<reference evidence="1 3" key="1">
    <citation type="journal article" date="2008" name="Science">
        <title>The Physcomitrella genome reveals evolutionary insights into the conquest of land by plants.</title>
        <authorList>
            <person name="Rensing S."/>
            <person name="Lang D."/>
            <person name="Zimmer A."/>
            <person name="Terry A."/>
            <person name="Salamov A."/>
            <person name="Shapiro H."/>
            <person name="Nishiyama T."/>
            <person name="Perroud P.-F."/>
            <person name="Lindquist E."/>
            <person name="Kamisugi Y."/>
            <person name="Tanahashi T."/>
            <person name="Sakakibara K."/>
            <person name="Fujita T."/>
            <person name="Oishi K."/>
            <person name="Shin-I T."/>
            <person name="Kuroki Y."/>
            <person name="Toyoda A."/>
            <person name="Suzuki Y."/>
            <person name="Hashimoto A."/>
            <person name="Yamaguchi K."/>
            <person name="Sugano A."/>
            <person name="Kohara Y."/>
            <person name="Fujiyama A."/>
            <person name="Anterola A."/>
            <person name="Aoki S."/>
            <person name="Ashton N."/>
            <person name="Barbazuk W.B."/>
            <person name="Barker E."/>
            <person name="Bennetzen J."/>
            <person name="Bezanilla M."/>
            <person name="Blankenship R."/>
            <person name="Cho S.H."/>
            <person name="Dutcher S."/>
            <person name="Estelle M."/>
            <person name="Fawcett J.A."/>
            <person name="Gundlach H."/>
            <person name="Hanada K."/>
            <person name="Heyl A."/>
            <person name="Hicks K.A."/>
            <person name="Hugh J."/>
            <person name="Lohr M."/>
            <person name="Mayer K."/>
            <person name="Melkozernov A."/>
            <person name="Murata T."/>
            <person name="Nelson D."/>
            <person name="Pils B."/>
            <person name="Prigge M."/>
            <person name="Reiss B."/>
            <person name="Renner T."/>
            <person name="Rombauts S."/>
            <person name="Rushton P."/>
            <person name="Sanderfoot A."/>
            <person name="Schween G."/>
            <person name="Shiu S.-H."/>
            <person name="Stueber K."/>
            <person name="Theodoulou F.L."/>
            <person name="Tu H."/>
            <person name="Van de Peer Y."/>
            <person name="Verrier P.J."/>
            <person name="Waters E."/>
            <person name="Wood A."/>
            <person name="Yang L."/>
            <person name="Cove D."/>
            <person name="Cuming A."/>
            <person name="Hasebe M."/>
            <person name="Lucas S."/>
            <person name="Mishler D.B."/>
            <person name="Reski R."/>
            <person name="Grigoriev I."/>
            <person name="Quatrano R.S."/>
            <person name="Boore J.L."/>
        </authorList>
    </citation>
    <scope>NUCLEOTIDE SEQUENCE [LARGE SCALE GENOMIC DNA]</scope>
    <source>
        <strain evidence="2 3">cv. Gransden 2004</strain>
    </source>
</reference>
<accession>A0A2K1KEN9</accession>
<keyword evidence="3" id="KW-1185">Reference proteome</keyword>
<evidence type="ECO:0000313" key="3">
    <source>
        <dbReference type="Proteomes" id="UP000006727"/>
    </source>
</evidence>
<dbReference type="InParanoid" id="A0A2K1KEN9"/>
<proteinExistence type="predicted"/>
<name>A0A2K1KEN9_PHYPA</name>
<reference evidence="1 3" key="2">
    <citation type="journal article" date="2018" name="Plant J.">
        <title>The Physcomitrella patens chromosome-scale assembly reveals moss genome structure and evolution.</title>
        <authorList>
            <person name="Lang D."/>
            <person name="Ullrich K.K."/>
            <person name="Murat F."/>
            <person name="Fuchs J."/>
            <person name="Jenkins J."/>
            <person name="Haas F.B."/>
            <person name="Piednoel M."/>
            <person name="Gundlach H."/>
            <person name="Van Bel M."/>
            <person name="Meyberg R."/>
            <person name="Vives C."/>
            <person name="Morata J."/>
            <person name="Symeonidi A."/>
            <person name="Hiss M."/>
            <person name="Muchero W."/>
            <person name="Kamisugi Y."/>
            <person name="Saleh O."/>
            <person name="Blanc G."/>
            <person name="Decker E.L."/>
            <person name="van Gessel N."/>
            <person name="Grimwood J."/>
            <person name="Hayes R.D."/>
            <person name="Graham S.W."/>
            <person name="Gunter L.E."/>
            <person name="McDaniel S.F."/>
            <person name="Hoernstein S.N.W."/>
            <person name="Larsson A."/>
            <person name="Li F.W."/>
            <person name="Perroud P.F."/>
            <person name="Phillips J."/>
            <person name="Ranjan P."/>
            <person name="Rokshar D.S."/>
            <person name="Rothfels C.J."/>
            <person name="Schneider L."/>
            <person name="Shu S."/>
            <person name="Stevenson D.W."/>
            <person name="Thummler F."/>
            <person name="Tillich M."/>
            <person name="Villarreal Aguilar J.C."/>
            <person name="Widiez T."/>
            <person name="Wong G.K."/>
            <person name="Wymore A."/>
            <person name="Zhang Y."/>
            <person name="Zimmer A.D."/>
            <person name="Quatrano R.S."/>
            <person name="Mayer K.F.X."/>
            <person name="Goodstein D."/>
            <person name="Casacuberta J.M."/>
            <person name="Vandepoele K."/>
            <person name="Reski R."/>
            <person name="Cuming A.C."/>
            <person name="Tuskan G.A."/>
            <person name="Maumus F."/>
            <person name="Salse J."/>
            <person name="Schmutz J."/>
            <person name="Rensing S.A."/>
        </authorList>
    </citation>
    <scope>NUCLEOTIDE SEQUENCE [LARGE SCALE GENOMIC DNA]</scope>
    <source>
        <strain evidence="2 3">cv. Gransden 2004</strain>
    </source>
</reference>
<organism evidence="1">
    <name type="scientific">Physcomitrium patens</name>
    <name type="common">Spreading-leaved earth moss</name>
    <name type="synonym">Physcomitrella patens</name>
    <dbReference type="NCBI Taxonomy" id="3218"/>
    <lineage>
        <taxon>Eukaryota</taxon>
        <taxon>Viridiplantae</taxon>
        <taxon>Streptophyta</taxon>
        <taxon>Embryophyta</taxon>
        <taxon>Bryophyta</taxon>
        <taxon>Bryophytina</taxon>
        <taxon>Bryopsida</taxon>
        <taxon>Funariidae</taxon>
        <taxon>Funariales</taxon>
        <taxon>Funariaceae</taxon>
        <taxon>Physcomitrium</taxon>
    </lineage>
</organism>
<gene>
    <name evidence="1" type="ORF">PHYPA_008614</name>
</gene>
<dbReference type="Gramene" id="Pp3c6_6890V3.2">
    <property type="protein sequence ID" value="PAC:32978345.CDS.1"/>
    <property type="gene ID" value="Pp3c6_6890"/>
</dbReference>
<dbReference type="EMBL" id="ABEU02000006">
    <property type="protein sequence ID" value="PNR52240.1"/>
    <property type="molecule type" value="Genomic_DNA"/>
</dbReference>
<evidence type="ECO:0000313" key="2">
    <source>
        <dbReference type="EnsemblPlants" id="PAC:32978344.CDS.1"/>
    </source>
</evidence>
<evidence type="ECO:0000313" key="1">
    <source>
        <dbReference type="EMBL" id="PNR52240.1"/>
    </source>
</evidence>
<dbReference type="Proteomes" id="UP000006727">
    <property type="component" value="Chromosome 6"/>
</dbReference>
<protein>
    <submittedName>
        <fullName evidence="1 2">Uncharacterized protein</fullName>
    </submittedName>
</protein>
<reference evidence="2" key="3">
    <citation type="submission" date="2020-12" db="UniProtKB">
        <authorList>
            <consortium name="EnsemblPlants"/>
        </authorList>
    </citation>
    <scope>IDENTIFICATION</scope>
</reference>
<dbReference type="EnsemblPlants" id="Pp3c6_6890V3.1">
    <property type="protein sequence ID" value="PAC:32978344.CDS.1"/>
    <property type="gene ID" value="Pp3c6_6890"/>
</dbReference>
<dbReference type="AlphaFoldDB" id="A0A2K1KEN9"/>
<dbReference type="Gramene" id="Pp3c6_6890V3.1">
    <property type="protein sequence ID" value="PAC:32978344.CDS.1"/>
    <property type="gene ID" value="Pp3c6_6890"/>
</dbReference>
<dbReference type="EnsemblPlants" id="Pp3c6_6890V3.2">
    <property type="protein sequence ID" value="PAC:32978345.CDS.1"/>
    <property type="gene ID" value="Pp3c6_6890"/>
</dbReference>
<sequence length="62" mass="7531">MCLREHPIILESTRRSRCIVCFRKNQCIFILFLNLFCRFSRFTLNKRKNFHFKDLSGLNTFG</sequence>